<evidence type="ECO:0000313" key="3">
    <source>
        <dbReference type="EMBL" id="TYC11503.1"/>
    </source>
</evidence>
<keyword evidence="1" id="KW-1133">Transmembrane helix</keyword>
<proteinExistence type="predicted"/>
<keyword evidence="4" id="KW-1185">Reference proteome</keyword>
<reference evidence="3 4" key="1">
    <citation type="submission" date="2019-08" db="EMBL/GenBank/DDBJ databases">
        <title>Actinomadura sp. nov. CYP1-5 isolated from mountain soil.</title>
        <authorList>
            <person name="Songsumanus A."/>
            <person name="Kuncharoen N."/>
            <person name="Kudo T."/>
            <person name="Yuki M."/>
            <person name="Igarashi Y."/>
            <person name="Tanasupawat S."/>
        </authorList>
    </citation>
    <scope>NUCLEOTIDE SEQUENCE [LARGE SCALE GENOMIC DNA]</scope>
    <source>
        <strain evidence="3 4">GKU157</strain>
    </source>
</reference>
<evidence type="ECO:0000256" key="1">
    <source>
        <dbReference type="SAM" id="Phobius"/>
    </source>
</evidence>
<gene>
    <name evidence="3" type="ORF">FXF65_25670</name>
</gene>
<dbReference type="Proteomes" id="UP000322634">
    <property type="component" value="Unassembled WGS sequence"/>
</dbReference>
<keyword evidence="1" id="KW-0472">Membrane</keyword>
<organism evidence="3 4">
    <name type="scientific">Actinomadura syzygii</name>
    <dbReference type="NCBI Taxonomy" id="1427538"/>
    <lineage>
        <taxon>Bacteria</taxon>
        <taxon>Bacillati</taxon>
        <taxon>Actinomycetota</taxon>
        <taxon>Actinomycetes</taxon>
        <taxon>Streptosporangiales</taxon>
        <taxon>Thermomonosporaceae</taxon>
        <taxon>Actinomadura</taxon>
    </lineage>
</organism>
<comment type="caution">
    <text evidence="3">The sequence shown here is derived from an EMBL/GenBank/DDBJ whole genome shotgun (WGS) entry which is preliminary data.</text>
</comment>
<feature type="transmembrane region" description="Helical" evidence="1">
    <location>
        <begin position="37"/>
        <end position="63"/>
    </location>
</feature>
<name>A0A5D0U144_9ACTN</name>
<dbReference type="OrthoDB" id="9975703at2"/>
<evidence type="ECO:0000313" key="4">
    <source>
        <dbReference type="Proteomes" id="UP000322634"/>
    </source>
</evidence>
<dbReference type="RefSeq" id="WP_148352599.1">
    <property type="nucleotide sequence ID" value="NZ_JBHSBF010000011.1"/>
</dbReference>
<sequence>MKVTVLGGYGAAFSSTGLAVAAAGDLVREGTGPGPWWTVWHALAACVAAGGAVAALRLTVFYVRWHGREDRAGRAAARWPRTNGREVRS</sequence>
<dbReference type="EMBL" id="VSFF01000010">
    <property type="protein sequence ID" value="TYC11503.1"/>
    <property type="molecule type" value="Genomic_DNA"/>
</dbReference>
<evidence type="ECO:0000256" key="2">
    <source>
        <dbReference type="SAM" id="SignalP"/>
    </source>
</evidence>
<feature type="chain" id="PRO_5039049242" evidence="2">
    <location>
        <begin position="22"/>
        <end position="89"/>
    </location>
</feature>
<dbReference type="AlphaFoldDB" id="A0A5D0U144"/>
<protein>
    <submittedName>
        <fullName evidence="3">Uncharacterized protein</fullName>
    </submittedName>
</protein>
<feature type="signal peptide" evidence="2">
    <location>
        <begin position="1"/>
        <end position="21"/>
    </location>
</feature>
<keyword evidence="1" id="KW-0812">Transmembrane</keyword>
<accession>A0A5D0U144</accession>
<keyword evidence="2" id="KW-0732">Signal</keyword>